<dbReference type="GO" id="GO:0005615">
    <property type="term" value="C:extracellular space"/>
    <property type="evidence" value="ECO:0007669"/>
    <property type="project" value="TreeGrafter"/>
</dbReference>
<name>A0A8J7WI79_9RHOB</name>
<organism evidence="2 3">
    <name type="scientific">Thetidibacter halocola</name>
    <dbReference type="NCBI Taxonomy" id="2827239"/>
    <lineage>
        <taxon>Bacteria</taxon>
        <taxon>Pseudomonadati</taxon>
        <taxon>Pseudomonadota</taxon>
        <taxon>Alphaproteobacteria</taxon>
        <taxon>Rhodobacterales</taxon>
        <taxon>Roseobacteraceae</taxon>
        <taxon>Thetidibacter</taxon>
    </lineage>
</organism>
<protein>
    <submittedName>
        <fullName evidence="2">Fasciclin domain-containing protein</fullName>
    </submittedName>
</protein>
<dbReference type="AlphaFoldDB" id="A0A8J7WI79"/>
<feature type="domain" description="FAS1" evidence="1">
    <location>
        <begin position="1"/>
        <end position="155"/>
    </location>
</feature>
<dbReference type="PROSITE" id="PS50213">
    <property type="entry name" value="FAS1"/>
    <property type="match status" value="2"/>
</dbReference>
<reference evidence="2" key="1">
    <citation type="submission" date="2021-04" db="EMBL/GenBank/DDBJ databases">
        <authorList>
            <person name="Yoon J."/>
        </authorList>
    </citation>
    <scope>NUCLEOTIDE SEQUENCE</scope>
    <source>
        <strain evidence="2">KMU-90</strain>
    </source>
</reference>
<dbReference type="SUPFAM" id="SSF51120">
    <property type="entry name" value="beta-Roll"/>
    <property type="match status" value="2"/>
</dbReference>
<proteinExistence type="predicted"/>
<dbReference type="Pfam" id="PF00353">
    <property type="entry name" value="HemolysinCabind"/>
    <property type="match status" value="3"/>
</dbReference>
<evidence type="ECO:0000313" key="2">
    <source>
        <dbReference type="EMBL" id="MBS0126096.1"/>
    </source>
</evidence>
<dbReference type="RefSeq" id="WP_212538057.1">
    <property type="nucleotide sequence ID" value="NZ_JAGTUU010000008.1"/>
</dbReference>
<feature type="domain" description="FAS1" evidence="1">
    <location>
        <begin position="173"/>
        <end position="327"/>
    </location>
</feature>
<dbReference type="EMBL" id="JAGTUU010000008">
    <property type="protein sequence ID" value="MBS0126096.1"/>
    <property type="molecule type" value="Genomic_DNA"/>
</dbReference>
<dbReference type="Pfam" id="PF02469">
    <property type="entry name" value="Fasciclin"/>
    <property type="match status" value="2"/>
</dbReference>
<dbReference type="InterPro" id="IPR000782">
    <property type="entry name" value="FAS1_domain"/>
</dbReference>
<dbReference type="PANTHER" id="PTHR10900">
    <property type="entry name" value="PERIOSTIN-RELATED"/>
    <property type="match status" value="1"/>
</dbReference>
<dbReference type="InterPro" id="IPR001343">
    <property type="entry name" value="Hemolysn_Ca-bd"/>
</dbReference>
<dbReference type="SMART" id="SM00554">
    <property type="entry name" value="FAS1"/>
    <property type="match status" value="2"/>
</dbReference>
<evidence type="ECO:0000259" key="1">
    <source>
        <dbReference type="PROSITE" id="PS50213"/>
    </source>
</evidence>
<keyword evidence="3" id="KW-1185">Reference proteome</keyword>
<dbReference type="InterPro" id="IPR011049">
    <property type="entry name" value="Serralysin-like_metalloprot_C"/>
</dbReference>
<accession>A0A8J7WI79</accession>
<gene>
    <name evidence="2" type="ORF">KB874_18575</name>
</gene>
<dbReference type="PANTHER" id="PTHR10900:SF77">
    <property type="entry name" value="FI19380P1"/>
    <property type="match status" value="1"/>
</dbReference>
<dbReference type="PROSITE" id="PS00330">
    <property type="entry name" value="HEMOLYSIN_CALCIUM"/>
    <property type="match status" value="3"/>
</dbReference>
<dbReference type="GO" id="GO:0005509">
    <property type="term" value="F:calcium ion binding"/>
    <property type="evidence" value="ECO:0007669"/>
    <property type="project" value="InterPro"/>
</dbReference>
<dbReference type="Gene3D" id="2.30.180.10">
    <property type="entry name" value="FAS1 domain"/>
    <property type="match status" value="2"/>
</dbReference>
<dbReference type="InterPro" id="IPR050904">
    <property type="entry name" value="Adhesion/Biosynth-related"/>
</dbReference>
<comment type="caution">
    <text evidence="2">The sequence shown here is derived from an EMBL/GenBank/DDBJ whole genome shotgun (WGS) entry which is preliminary data.</text>
</comment>
<dbReference type="Gene3D" id="2.150.10.10">
    <property type="entry name" value="Serralysin-like metalloprotease, C-terminal"/>
    <property type="match status" value="2"/>
</dbReference>
<dbReference type="SUPFAM" id="SSF82153">
    <property type="entry name" value="FAS1 domain"/>
    <property type="match status" value="2"/>
</dbReference>
<dbReference type="InterPro" id="IPR018511">
    <property type="entry name" value="Hemolysin-typ_Ca-bd_CS"/>
</dbReference>
<dbReference type="PRINTS" id="PR00313">
    <property type="entry name" value="CABNDNGRPT"/>
</dbReference>
<evidence type="ECO:0000313" key="3">
    <source>
        <dbReference type="Proteomes" id="UP000681356"/>
    </source>
</evidence>
<dbReference type="Proteomes" id="UP000681356">
    <property type="component" value="Unassembled WGS sequence"/>
</dbReference>
<dbReference type="InterPro" id="IPR036378">
    <property type="entry name" value="FAS1_dom_sf"/>
</dbReference>
<sequence>MTTIASIAAGDPRFSILVAAIGFIDNENGTDYLGILGDASSDLTVFAPTNGAFVSLAVDLGFAGDPDDIDAVGAFLLGLGADLLETVVTYHVSAGAQFTVDIASAGSVTTLQGGVIDATELPTLGDAEPDLIDPSLVATDIPADNGVIHVIDRVLLPIDLPGNDAPTITAIAVASGPGFDDNGGDFDILREAVVTAGLAGVLDDPNADFTVFAPTDAAFMDLATALGFDGSTEADAFAYLVDALRLLSGGGDPIPLLTEVLTYHVAGQSLQASQVIAAGAVTTLQGGTLTLDGLSLVDAEPDLRDPGLVATDIQAANGVVHVIDGVLLPADLLQSDGSNDVDFVIGDDGRDKVWTGADNDLIDGKGGSDVLGGGAGNDLILGGDGGDFVYGGRGADTLLGENGRDIVKGGSGSDSIDGGADNDLLHGDRGHDVIEGGDGDDFIFGGSGNDTIIGGAGNDRLFGGWGEDVFAFGPEDAGHDAIIGFRSGTDKIDLTAYGFENFDAVADHLEWGWFSTRLDLGDTQVSLIGVWKWSLDADDFLL</sequence>